<protein>
    <submittedName>
        <fullName evidence="1">Uncharacterized protein</fullName>
    </submittedName>
</protein>
<comment type="caution">
    <text evidence="1">The sequence shown here is derived from an EMBL/GenBank/DDBJ whole genome shotgun (WGS) entry which is preliminary data.</text>
</comment>
<dbReference type="OrthoDB" id="10000771at2"/>
<dbReference type="AlphaFoldDB" id="A0A2T0U630"/>
<gene>
    <name evidence="1" type="ORF">B0I27_104387</name>
</gene>
<dbReference type="EMBL" id="PVTH01000004">
    <property type="protein sequence ID" value="PRY53376.1"/>
    <property type="molecule type" value="Genomic_DNA"/>
</dbReference>
<dbReference type="Proteomes" id="UP000238034">
    <property type="component" value="Unassembled WGS sequence"/>
</dbReference>
<sequence length="119" mass="13569">MYTFTYYYDRYESYFVKKNGITKFQKIEEKIHSSQSLAKLHDASIKNNEAPTQADFGAVINQIGYFIFAGGETIAMAQLIAIKDWDEKINSVYGLCSESGLLHKAESVLNRWKISVTNL</sequence>
<dbReference type="RefSeq" id="WP_106292938.1">
    <property type="nucleotide sequence ID" value="NZ_PVTH01000004.1"/>
</dbReference>
<keyword evidence="2" id="KW-1185">Reference proteome</keyword>
<name>A0A2T0U630_9SPHI</name>
<organism evidence="1 2">
    <name type="scientific">Arcticibacter pallidicorallinus</name>
    <dbReference type="NCBI Taxonomy" id="1259464"/>
    <lineage>
        <taxon>Bacteria</taxon>
        <taxon>Pseudomonadati</taxon>
        <taxon>Bacteroidota</taxon>
        <taxon>Sphingobacteriia</taxon>
        <taxon>Sphingobacteriales</taxon>
        <taxon>Sphingobacteriaceae</taxon>
        <taxon>Arcticibacter</taxon>
    </lineage>
</organism>
<evidence type="ECO:0000313" key="2">
    <source>
        <dbReference type="Proteomes" id="UP000238034"/>
    </source>
</evidence>
<accession>A0A2T0U630</accession>
<proteinExistence type="predicted"/>
<reference evidence="1 2" key="1">
    <citation type="submission" date="2018-03" db="EMBL/GenBank/DDBJ databases">
        <title>Genomic Encyclopedia of Type Strains, Phase III (KMG-III): the genomes of soil and plant-associated and newly described type strains.</title>
        <authorList>
            <person name="Whitman W."/>
        </authorList>
    </citation>
    <scope>NUCLEOTIDE SEQUENCE [LARGE SCALE GENOMIC DNA]</scope>
    <source>
        <strain evidence="1 2">CGMCC 1.9313</strain>
    </source>
</reference>
<evidence type="ECO:0000313" key="1">
    <source>
        <dbReference type="EMBL" id="PRY53376.1"/>
    </source>
</evidence>